<dbReference type="InterPro" id="IPR012334">
    <property type="entry name" value="Pectin_lyas_fold"/>
</dbReference>
<dbReference type="Proteomes" id="UP001165297">
    <property type="component" value="Unassembled WGS sequence"/>
</dbReference>
<name>A0ABS8AGN2_9BACT</name>
<feature type="region of interest" description="Disordered" evidence="1">
    <location>
        <begin position="475"/>
        <end position="501"/>
    </location>
</feature>
<dbReference type="InterPro" id="IPR011050">
    <property type="entry name" value="Pectin_lyase_fold/virulence"/>
</dbReference>
<proteinExistence type="predicted"/>
<gene>
    <name evidence="3" type="ORF">LGH70_13545</name>
</gene>
<dbReference type="EMBL" id="JAJADQ010000006">
    <property type="protein sequence ID" value="MCB2378619.1"/>
    <property type="molecule type" value="Genomic_DNA"/>
</dbReference>
<organism evidence="3 4">
    <name type="scientific">Hymenobacter nitidus</name>
    <dbReference type="NCBI Taxonomy" id="2880929"/>
    <lineage>
        <taxon>Bacteria</taxon>
        <taxon>Pseudomonadati</taxon>
        <taxon>Bacteroidota</taxon>
        <taxon>Cytophagia</taxon>
        <taxon>Cytophagales</taxon>
        <taxon>Hymenobacteraceae</taxon>
        <taxon>Hymenobacter</taxon>
    </lineage>
</organism>
<comment type="caution">
    <text evidence="3">The sequence shown here is derived from an EMBL/GenBank/DDBJ whole genome shotgun (WGS) entry which is preliminary data.</text>
</comment>
<keyword evidence="4" id="KW-1185">Reference proteome</keyword>
<accession>A0ABS8AGN2</accession>
<feature type="compositionally biased region" description="Basic and acidic residues" evidence="1">
    <location>
        <begin position="483"/>
        <end position="501"/>
    </location>
</feature>
<protein>
    <submittedName>
        <fullName evidence="3">Right-handed parallel beta-helix repeat-containing protein</fullName>
    </submittedName>
</protein>
<dbReference type="SUPFAM" id="SSF51126">
    <property type="entry name" value="Pectin lyase-like"/>
    <property type="match status" value="1"/>
</dbReference>
<evidence type="ECO:0000313" key="4">
    <source>
        <dbReference type="Proteomes" id="UP001165297"/>
    </source>
</evidence>
<dbReference type="RefSeq" id="WP_226186516.1">
    <property type="nucleotide sequence ID" value="NZ_JAJADQ010000006.1"/>
</dbReference>
<evidence type="ECO:0000313" key="3">
    <source>
        <dbReference type="EMBL" id="MCB2378619.1"/>
    </source>
</evidence>
<keyword evidence="2" id="KW-0732">Signal</keyword>
<reference evidence="3" key="1">
    <citation type="submission" date="2021-10" db="EMBL/GenBank/DDBJ databases">
        <authorList>
            <person name="Dean J.D."/>
            <person name="Kim M.K."/>
            <person name="Newey C.N."/>
            <person name="Stoker T.S."/>
            <person name="Thompson D.W."/>
            <person name="Grose J.H."/>
        </authorList>
    </citation>
    <scope>NUCLEOTIDE SEQUENCE</scope>
    <source>
        <strain evidence="3">BT635</strain>
    </source>
</reference>
<evidence type="ECO:0000256" key="2">
    <source>
        <dbReference type="SAM" id="SignalP"/>
    </source>
</evidence>
<evidence type="ECO:0000256" key="1">
    <source>
        <dbReference type="SAM" id="MobiDB-lite"/>
    </source>
</evidence>
<feature type="signal peptide" evidence="2">
    <location>
        <begin position="1"/>
        <end position="19"/>
    </location>
</feature>
<dbReference type="Gene3D" id="2.160.20.10">
    <property type="entry name" value="Single-stranded right-handed beta-helix, Pectin lyase-like"/>
    <property type="match status" value="1"/>
</dbReference>
<sequence length="501" mass="54393">MRFLLPCLLVLSCLLTVLPGCEPKEDVFTTDPGAKLEFSTDTVLFDTVFAQVATVTKRLWVYNRNSRAVKVEQIRVLNPAVSEYSIIVNGDAGPIANNVEIRGKDSVLVLVRAKLGPGTAQPEGKPFLNADQLQFKTNGNDQQVQLVAYGQNAYFHRGVLSCAEVWRADKPHVLPGSVLVPVGCVLTIEAGARVYVHAGAAIIVKGTLRVNPDFAPTTALKPDDRNIVRFAGDRLESFYNDVPGQWAGIQFDPGSSRNSVVRYAEIKNSSFGLLVYNPENQQPRPRVTVENTVFRNISGAGLTFASGGQSFDGAGILGIAGEFNLTNCLFTNCGEYAILGLAGGTYNLNFCTIANFTPQFRRETESVAFTNEGVTQATPGPLLTRISIRNSIVWGSVADELLFKNSNAYADFTLENNVLRTQVYKTALAGSTGAIRGNLLNVDPKFKRPAGQFADKFDYSLDTLSAVRNTAKPFGGVTNDLLNRPRDPATPDPGAYERKNP</sequence>
<feature type="chain" id="PRO_5045168622" evidence="2">
    <location>
        <begin position="20"/>
        <end position="501"/>
    </location>
</feature>